<dbReference type="EMBL" id="JBBAXC010000012">
    <property type="protein sequence ID" value="MEI5908379.1"/>
    <property type="molecule type" value="Genomic_DNA"/>
</dbReference>
<evidence type="ECO:0000313" key="1">
    <source>
        <dbReference type="EMBL" id="MEI5908379.1"/>
    </source>
</evidence>
<reference evidence="1 2" key="1">
    <citation type="journal article" date="2018" name="J. Microbiol.">
        <title>Bacillus spongiae sp. nov., isolated from sponge of Jeju Island.</title>
        <authorList>
            <person name="Lee G.E."/>
            <person name="Im W.T."/>
            <person name="Park J.S."/>
        </authorList>
    </citation>
    <scope>NUCLEOTIDE SEQUENCE [LARGE SCALE GENOMIC DNA]</scope>
    <source>
        <strain evidence="1 2">135PIL107-10</strain>
    </source>
</reference>
<gene>
    <name evidence="1" type="ORF">WAK64_15110</name>
</gene>
<proteinExistence type="predicted"/>
<accession>A0ABU8HG75</accession>
<sequence>MQPILEYRLLKAHESFESLYYYNSIEFEEILARRECEFFVKDGITYQQTSSAIEANETIIYVKKYEQSEPDRIENEKAISLEYREFNARKDHPIIKKERHSFHLDVLHKIGAVYHYIEAVEWERDSAEIDEDRMTYVLYLTPTGFELKEGEDE</sequence>
<dbReference type="Proteomes" id="UP001312865">
    <property type="component" value="Unassembled WGS sequence"/>
</dbReference>
<keyword evidence="2" id="KW-1185">Reference proteome</keyword>
<dbReference type="RefSeq" id="WP_336587821.1">
    <property type="nucleotide sequence ID" value="NZ_JBBAXC010000012.1"/>
</dbReference>
<comment type="caution">
    <text evidence="1">The sequence shown here is derived from an EMBL/GenBank/DDBJ whole genome shotgun (WGS) entry which is preliminary data.</text>
</comment>
<evidence type="ECO:0000313" key="2">
    <source>
        <dbReference type="Proteomes" id="UP001312865"/>
    </source>
</evidence>
<protein>
    <submittedName>
        <fullName evidence="1">Uncharacterized protein</fullName>
    </submittedName>
</protein>
<organism evidence="1 2">
    <name type="scientific">Bacillus spongiae</name>
    <dbReference type="NCBI Taxonomy" id="2683610"/>
    <lineage>
        <taxon>Bacteria</taxon>
        <taxon>Bacillati</taxon>
        <taxon>Bacillota</taxon>
        <taxon>Bacilli</taxon>
        <taxon>Bacillales</taxon>
        <taxon>Bacillaceae</taxon>
        <taxon>Bacillus</taxon>
    </lineage>
</organism>
<name>A0ABU8HG75_9BACI</name>